<feature type="transmembrane region" description="Helical" evidence="12">
    <location>
        <begin position="446"/>
        <end position="470"/>
    </location>
</feature>
<organism evidence="13 14">
    <name type="scientific">Methanobacterium alkalithermotolerans</name>
    <dbReference type="NCBI Taxonomy" id="2731220"/>
    <lineage>
        <taxon>Archaea</taxon>
        <taxon>Methanobacteriati</taxon>
        <taxon>Methanobacteriota</taxon>
        <taxon>Methanomada group</taxon>
        <taxon>Methanobacteria</taxon>
        <taxon>Methanobacteriales</taxon>
        <taxon>Methanobacteriaceae</taxon>
        <taxon>Methanobacterium</taxon>
    </lineage>
</organism>
<feature type="transmembrane region" description="Helical" evidence="12">
    <location>
        <begin position="185"/>
        <end position="207"/>
    </location>
</feature>
<feature type="transmembrane region" description="Helical" evidence="12">
    <location>
        <begin position="324"/>
        <end position="346"/>
    </location>
</feature>
<dbReference type="GO" id="GO:0005886">
    <property type="term" value="C:plasma membrane"/>
    <property type="evidence" value="ECO:0007669"/>
    <property type="project" value="UniProtKB-SubCell"/>
</dbReference>
<dbReference type="PANTHER" id="PTHR32024">
    <property type="entry name" value="TRK SYSTEM POTASSIUM UPTAKE PROTEIN TRKG-RELATED"/>
    <property type="match status" value="1"/>
</dbReference>
<comment type="subcellular location">
    <subcellularLocation>
        <location evidence="1">Cell inner membrane</location>
        <topology evidence="1">Multi-pass membrane protein</topology>
    </subcellularLocation>
</comment>
<gene>
    <name evidence="13" type="ORF">HYG87_05465</name>
</gene>
<feature type="transmembrane region" description="Helical" evidence="12">
    <location>
        <begin position="236"/>
        <end position="254"/>
    </location>
</feature>
<sequence length="476" mass="52744">MRYVGKRDLKVILEHLGIIMQAIGFVVLLPIFVALIYGEGNYIGFLIPSAISITIGTLLKKFISGSGPVRLKHGMMVAGLAWLWAALIGSMVLMLLIDIDFVNAYFESISAWTGSGLTIFSDVEILPKSVLFLRSLEQWIGGLGVVIVVIGILIRPGTAASRLYKSEAREERIKPSISNTVKTIWWIYLFYTVLGVVLYGLAGMPLFDAINNTMTNLSTGGMSIKNDNIGSYGSDLIYYITIFLMIVGGTSFLVHYKVFKGKLTRVFKDIQFRAMLIIIILFSALIIINRYLLPIDSVFHVVSALTCTGSNIQTLAEMQGWAGYVKIIIIMAMIIGGAAGSTTGAIKLIRLVTIFKGIYWEIMRIVTPEGSVIPRKISGKSVSDVEIREASAYTSIYFIFIFISWLLLSSYGYDTLNSLFEVVSAQGNVGLSMGITTAEMPVIPKIFLMFNMWLGRLEIIPVMVLFRAFLEVFKRN</sequence>
<accession>A0A8T8K801</accession>
<dbReference type="EMBL" id="CP058560">
    <property type="protein sequence ID" value="QUH23253.1"/>
    <property type="molecule type" value="Genomic_DNA"/>
</dbReference>
<dbReference type="KEGG" id="meme:HYG87_05465"/>
<dbReference type="Proteomes" id="UP000681041">
    <property type="component" value="Chromosome"/>
</dbReference>
<evidence type="ECO:0000256" key="3">
    <source>
        <dbReference type="ARBA" id="ARBA00022448"/>
    </source>
</evidence>
<dbReference type="Pfam" id="PF02386">
    <property type="entry name" value="TrkH"/>
    <property type="match status" value="2"/>
</dbReference>
<dbReference type="GO" id="GO:0015379">
    <property type="term" value="F:potassium:chloride symporter activity"/>
    <property type="evidence" value="ECO:0007669"/>
    <property type="project" value="InterPro"/>
</dbReference>
<protein>
    <submittedName>
        <fullName evidence="13">TrkH family potassium uptake protein</fullName>
    </submittedName>
</protein>
<feature type="transmembrane region" description="Helical" evidence="12">
    <location>
        <begin position="139"/>
        <end position="164"/>
    </location>
</feature>
<keyword evidence="14" id="KW-1185">Reference proteome</keyword>
<keyword evidence="10" id="KW-0406">Ion transport</keyword>
<dbReference type="NCBIfam" id="TIGR00933">
    <property type="entry name" value="2a38"/>
    <property type="match status" value="1"/>
</dbReference>
<evidence type="ECO:0000256" key="6">
    <source>
        <dbReference type="ARBA" id="ARBA00022538"/>
    </source>
</evidence>
<reference evidence="13" key="1">
    <citation type="submission" date="2020-07" db="EMBL/GenBank/DDBJ databases">
        <title>Methanobacterium. sp. MethCan genome.</title>
        <authorList>
            <person name="Postec A."/>
            <person name="Quemeneur M."/>
        </authorList>
    </citation>
    <scope>NUCLEOTIDE SEQUENCE</scope>
    <source>
        <strain evidence="13">MethCAN</strain>
    </source>
</reference>
<dbReference type="AlphaFoldDB" id="A0A8T8K801"/>
<keyword evidence="9 12" id="KW-1133">Transmembrane helix</keyword>
<evidence type="ECO:0000313" key="13">
    <source>
        <dbReference type="EMBL" id="QUH23253.1"/>
    </source>
</evidence>
<keyword evidence="11 12" id="KW-0472">Membrane</keyword>
<evidence type="ECO:0000256" key="5">
    <source>
        <dbReference type="ARBA" id="ARBA00022519"/>
    </source>
</evidence>
<feature type="transmembrane region" description="Helical" evidence="12">
    <location>
        <begin position="12"/>
        <end position="36"/>
    </location>
</feature>
<feature type="transmembrane region" description="Helical" evidence="12">
    <location>
        <begin position="42"/>
        <end position="63"/>
    </location>
</feature>
<proteinExistence type="inferred from homology"/>
<evidence type="ECO:0000256" key="11">
    <source>
        <dbReference type="ARBA" id="ARBA00023136"/>
    </source>
</evidence>
<evidence type="ECO:0000256" key="1">
    <source>
        <dbReference type="ARBA" id="ARBA00004429"/>
    </source>
</evidence>
<dbReference type="GeneID" id="64820192"/>
<keyword evidence="3" id="KW-0813">Transport</keyword>
<evidence type="ECO:0000256" key="2">
    <source>
        <dbReference type="ARBA" id="ARBA00009137"/>
    </source>
</evidence>
<dbReference type="InterPro" id="IPR004772">
    <property type="entry name" value="TrkH"/>
</dbReference>
<evidence type="ECO:0000256" key="12">
    <source>
        <dbReference type="SAM" id="Phobius"/>
    </source>
</evidence>
<evidence type="ECO:0000313" key="14">
    <source>
        <dbReference type="Proteomes" id="UP000681041"/>
    </source>
</evidence>
<evidence type="ECO:0000256" key="4">
    <source>
        <dbReference type="ARBA" id="ARBA00022475"/>
    </source>
</evidence>
<name>A0A8T8K801_9EURY</name>
<dbReference type="OrthoDB" id="111943at2157"/>
<evidence type="ECO:0000256" key="9">
    <source>
        <dbReference type="ARBA" id="ARBA00022989"/>
    </source>
</evidence>
<keyword evidence="6" id="KW-0633">Potassium transport</keyword>
<feature type="transmembrane region" description="Helical" evidence="12">
    <location>
        <begin position="274"/>
        <end position="293"/>
    </location>
</feature>
<keyword evidence="8" id="KW-0630">Potassium</keyword>
<dbReference type="InterPro" id="IPR003445">
    <property type="entry name" value="Cat_transpt"/>
</dbReference>
<dbReference type="RefSeq" id="WP_211532209.1">
    <property type="nucleotide sequence ID" value="NZ_CP058560.1"/>
</dbReference>
<keyword evidence="4" id="KW-1003">Cell membrane</keyword>
<evidence type="ECO:0000256" key="8">
    <source>
        <dbReference type="ARBA" id="ARBA00022958"/>
    </source>
</evidence>
<dbReference type="PANTHER" id="PTHR32024:SF2">
    <property type="entry name" value="TRK SYSTEM POTASSIUM UPTAKE PROTEIN TRKG-RELATED"/>
    <property type="match status" value="1"/>
</dbReference>
<keyword evidence="7 12" id="KW-0812">Transmembrane</keyword>
<comment type="similarity">
    <text evidence="2">Belongs to the TrkH potassium transport family.</text>
</comment>
<feature type="transmembrane region" description="Helical" evidence="12">
    <location>
        <begin position="390"/>
        <end position="408"/>
    </location>
</feature>
<evidence type="ECO:0000256" key="7">
    <source>
        <dbReference type="ARBA" id="ARBA00022692"/>
    </source>
</evidence>
<evidence type="ECO:0000256" key="10">
    <source>
        <dbReference type="ARBA" id="ARBA00023065"/>
    </source>
</evidence>
<keyword evidence="5" id="KW-0997">Cell inner membrane</keyword>
<feature type="transmembrane region" description="Helical" evidence="12">
    <location>
        <begin position="75"/>
        <end position="97"/>
    </location>
</feature>